<reference evidence="2" key="1">
    <citation type="submission" date="2021-01" db="EMBL/GenBank/DDBJ databases">
        <authorList>
            <person name="Corre E."/>
            <person name="Pelletier E."/>
            <person name="Niang G."/>
            <person name="Scheremetjew M."/>
            <person name="Finn R."/>
            <person name="Kale V."/>
            <person name="Holt S."/>
            <person name="Cochrane G."/>
            <person name="Meng A."/>
            <person name="Brown T."/>
            <person name="Cohen L."/>
        </authorList>
    </citation>
    <scope>NUCLEOTIDE SEQUENCE</scope>
    <source>
        <strain evidence="2">SM1012Den-03</strain>
    </source>
</reference>
<feature type="region of interest" description="Disordered" evidence="1">
    <location>
        <begin position="1"/>
        <end position="57"/>
    </location>
</feature>
<dbReference type="AlphaFoldDB" id="A0A7S2PLT7"/>
<evidence type="ECO:0000256" key="1">
    <source>
        <dbReference type="SAM" id="MobiDB-lite"/>
    </source>
</evidence>
<dbReference type="EMBL" id="HBGZ01016221">
    <property type="protein sequence ID" value="CAD9604735.1"/>
    <property type="molecule type" value="Transcribed_RNA"/>
</dbReference>
<organism evidence="2">
    <name type="scientific">Skeletonema marinoi</name>
    <dbReference type="NCBI Taxonomy" id="267567"/>
    <lineage>
        <taxon>Eukaryota</taxon>
        <taxon>Sar</taxon>
        <taxon>Stramenopiles</taxon>
        <taxon>Ochrophyta</taxon>
        <taxon>Bacillariophyta</taxon>
        <taxon>Coscinodiscophyceae</taxon>
        <taxon>Thalassiosirophycidae</taxon>
        <taxon>Thalassiosirales</taxon>
        <taxon>Skeletonemataceae</taxon>
        <taxon>Skeletonema</taxon>
        <taxon>Skeletonema marinoi-dohrnii complex</taxon>
    </lineage>
</organism>
<accession>A0A7S2PLT7</accession>
<gene>
    <name evidence="2" type="ORF">SMAR0320_LOCUS11615</name>
</gene>
<protein>
    <submittedName>
        <fullName evidence="2">Uncharacterized protein</fullName>
    </submittedName>
</protein>
<proteinExistence type="predicted"/>
<sequence length="243" mass="27759">MMAPNANNHLDSSYAFQPKMTHHPTSINRGKPSTPQTQSQRVAPSLVTSRVDDYPPDSADTLKMFNESLQQGDRQGSHLSTMSDVTLEFGCNLNEDWTNVPHQKPFTAKRDEKDHLATIINLKMELAEVHAKNDQLALLLRQCMAEKIDIECKMRDSLRSSNMQTQSEPAHNHRHSFHAPPSYQPTKHVHRTNSMEHAPSTHKPRVWHEEVLSTNARQNKIDYVGKLMSQQFRDGGTRVVRHK</sequence>
<evidence type="ECO:0000313" key="2">
    <source>
        <dbReference type="EMBL" id="CAD9604735.1"/>
    </source>
</evidence>
<feature type="compositionally biased region" description="Polar residues" evidence="1">
    <location>
        <begin position="23"/>
        <end position="48"/>
    </location>
</feature>
<feature type="compositionally biased region" description="Polar residues" evidence="1">
    <location>
        <begin position="1"/>
        <end position="15"/>
    </location>
</feature>
<name>A0A7S2PLT7_9STRA</name>